<accession>A0A3M0KKW0</accession>
<organism evidence="1 2">
    <name type="scientific">Hirundo rustica rustica</name>
    <dbReference type="NCBI Taxonomy" id="333673"/>
    <lineage>
        <taxon>Eukaryota</taxon>
        <taxon>Metazoa</taxon>
        <taxon>Chordata</taxon>
        <taxon>Craniata</taxon>
        <taxon>Vertebrata</taxon>
        <taxon>Euteleostomi</taxon>
        <taxon>Archelosauria</taxon>
        <taxon>Archosauria</taxon>
        <taxon>Dinosauria</taxon>
        <taxon>Saurischia</taxon>
        <taxon>Theropoda</taxon>
        <taxon>Coelurosauria</taxon>
        <taxon>Aves</taxon>
        <taxon>Neognathae</taxon>
        <taxon>Neoaves</taxon>
        <taxon>Telluraves</taxon>
        <taxon>Australaves</taxon>
        <taxon>Passeriformes</taxon>
        <taxon>Sylvioidea</taxon>
        <taxon>Hirundinidae</taxon>
        <taxon>Hirundo</taxon>
    </lineage>
</organism>
<gene>
    <name evidence="1" type="ORF">DUI87_15316</name>
</gene>
<comment type="caution">
    <text evidence="1">The sequence shown here is derived from an EMBL/GenBank/DDBJ whole genome shotgun (WGS) entry which is preliminary data.</text>
</comment>
<reference evidence="1 2" key="1">
    <citation type="submission" date="2018-07" db="EMBL/GenBank/DDBJ databases">
        <title>A high quality draft genome assembly of the barn swallow (H. rustica rustica).</title>
        <authorList>
            <person name="Formenti G."/>
            <person name="Chiara M."/>
            <person name="Poveda L."/>
            <person name="Francoijs K.-J."/>
            <person name="Bonisoli-Alquati A."/>
            <person name="Canova L."/>
            <person name="Gianfranceschi L."/>
            <person name="Horner D.S."/>
            <person name="Saino N."/>
        </authorList>
    </citation>
    <scope>NUCLEOTIDE SEQUENCE [LARGE SCALE GENOMIC DNA]</scope>
    <source>
        <strain evidence="1">Chelidonia</strain>
        <tissue evidence="1">Blood</tissue>
    </source>
</reference>
<keyword evidence="2" id="KW-1185">Reference proteome</keyword>
<evidence type="ECO:0000313" key="2">
    <source>
        <dbReference type="Proteomes" id="UP000269221"/>
    </source>
</evidence>
<sequence>MSKTLCGTKAETKDLLNSQRVAKTKHLIYSRDMLSTYPNAVEVRLWFFKFERQRFTRTRWDTQKMSLLMLFLLGPQLPEPILGNGRKIRSQLLQQRFG</sequence>
<dbReference type="AlphaFoldDB" id="A0A3M0KKW0"/>
<protein>
    <submittedName>
        <fullName evidence="1">Uncharacterized protein</fullName>
    </submittedName>
</protein>
<proteinExistence type="predicted"/>
<evidence type="ECO:0000313" key="1">
    <source>
        <dbReference type="EMBL" id="RMC07847.1"/>
    </source>
</evidence>
<name>A0A3M0KKW0_HIRRU</name>
<dbReference type="Proteomes" id="UP000269221">
    <property type="component" value="Unassembled WGS sequence"/>
</dbReference>
<dbReference type="EMBL" id="QRBI01000119">
    <property type="protein sequence ID" value="RMC07847.1"/>
    <property type="molecule type" value="Genomic_DNA"/>
</dbReference>